<feature type="compositionally biased region" description="Basic and acidic residues" evidence="1">
    <location>
        <begin position="87"/>
        <end position="101"/>
    </location>
</feature>
<evidence type="ECO:0000313" key="2">
    <source>
        <dbReference type="EMBL" id="TNN64814.1"/>
    </source>
</evidence>
<evidence type="ECO:0000256" key="1">
    <source>
        <dbReference type="SAM" id="MobiDB-lite"/>
    </source>
</evidence>
<evidence type="ECO:0000313" key="3">
    <source>
        <dbReference type="Proteomes" id="UP000314294"/>
    </source>
</evidence>
<comment type="caution">
    <text evidence="2">The sequence shown here is derived from an EMBL/GenBank/DDBJ whole genome shotgun (WGS) entry which is preliminary data.</text>
</comment>
<keyword evidence="3" id="KW-1185">Reference proteome</keyword>
<proteinExistence type="predicted"/>
<name>A0A4Z2HIQ3_9TELE</name>
<organism evidence="2 3">
    <name type="scientific">Liparis tanakae</name>
    <name type="common">Tanaka's snailfish</name>
    <dbReference type="NCBI Taxonomy" id="230148"/>
    <lineage>
        <taxon>Eukaryota</taxon>
        <taxon>Metazoa</taxon>
        <taxon>Chordata</taxon>
        <taxon>Craniata</taxon>
        <taxon>Vertebrata</taxon>
        <taxon>Euteleostomi</taxon>
        <taxon>Actinopterygii</taxon>
        <taxon>Neopterygii</taxon>
        <taxon>Teleostei</taxon>
        <taxon>Neoteleostei</taxon>
        <taxon>Acanthomorphata</taxon>
        <taxon>Eupercaria</taxon>
        <taxon>Perciformes</taxon>
        <taxon>Cottioidei</taxon>
        <taxon>Cottales</taxon>
        <taxon>Liparidae</taxon>
        <taxon>Liparis</taxon>
    </lineage>
</organism>
<accession>A0A4Z2HIQ3</accession>
<protein>
    <submittedName>
        <fullName evidence="2">Uncharacterized protein</fullName>
    </submittedName>
</protein>
<reference evidence="2 3" key="1">
    <citation type="submission" date="2019-03" db="EMBL/GenBank/DDBJ databases">
        <title>First draft genome of Liparis tanakae, snailfish: a comprehensive survey of snailfish specific genes.</title>
        <authorList>
            <person name="Kim W."/>
            <person name="Song I."/>
            <person name="Jeong J.-H."/>
            <person name="Kim D."/>
            <person name="Kim S."/>
            <person name="Ryu S."/>
            <person name="Song J.Y."/>
            <person name="Lee S.K."/>
        </authorList>
    </citation>
    <scope>NUCLEOTIDE SEQUENCE [LARGE SCALE GENOMIC DNA]</scope>
    <source>
        <tissue evidence="2">Muscle</tissue>
    </source>
</reference>
<feature type="region of interest" description="Disordered" evidence="1">
    <location>
        <begin position="62"/>
        <end position="111"/>
    </location>
</feature>
<gene>
    <name evidence="2" type="ORF">EYF80_025009</name>
</gene>
<sequence>MSLHIQLPQLSVPQSSDPSRRIIVTVLCEVAYATNTTAAQRHTTQSTQQQHRTATLALCRRMSPVSGHAGRKEKKTGQQRSLLGHRSRPEALVREGCRHATDLPSHTTSLPASLPLSASTLLIPPFPRAVVRHSDRS</sequence>
<dbReference type="Proteomes" id="UP000314294">
    <property type="component" value="Unassembled WGS sequence"/>
</dbReference>
<dbReference type="AlphaFoldDB" id="A0A4Z2HIQ3"/>
<dbReference type="EMBL" id="SRLO01000246">
    <property type="protein sequence ID" value="TNN64814.1"/>
    <property type="molecule type" value="Genomic_DNA"/>
</dbReference>